<dbReference type="AlphaFoldDB" id="A0A3B0YH07"/>
<dbReference type="InterPro" id="IPR014942">
    <property type="entry name" value="AbiEii"/>
</dbReference>
<dbReference type="Pfam" id="PF08843">
    <property type="entry name" value="AbiEii"/>
    <property type="match status" value="1"/>
</dbReference>
<evidence type="ECO:0008006" key="2">
    <source>
        <dbReference type="Google" id="ProtNLM"/>
    </source>
</evidence>
<evidence type="ECO:0000313" key="1">
    <source>
        <dbReference type="EMBL" id="VAW78681.1"/>
    </source>
</evidence>
<reference evidence="1" key="1">
    <citation type="submission" date="2018-06" db="EMBL/GenBank/DDBJ databases">
        <authorList>
            <person name="Zhirakovskaya E."/>
        </authorList>
    </citation>
    <scope>NUCLEOTIDE SEQUENCE</scope>
</reference>
<sequence>MSSDEKTKRALLIIEILPLLASTPNFSLKGGTGINYFALDFPRLSTDIDLAFIHILPRDQSIAAI</sequence>
<dbReference type="EMBL" id="UOFL01000161">
    <property type="protein sequence ID" value="VAW78681.1"/>
    <property type="molecule type" value="Genomic_DNA"/>
</dbReference>
<protein>
    <recommendedName>
        <fullName evidence="2">Ync</fullName>
    </recommendedName>
</protein>
<proteinExistence type="predicted"/>
<gene>
    <name evidence="1" type="ORF">MNBD_GAMMA12-2834</name>
</gene>
<accession>A0A3B0YH07</accession>
<dbReference type="Gene3D" id="3.10.450.620">
    <property type="entry name" value="JHP933, nucleotidyltransferase-like core domain"/>
    <property type="match status" value="1"/>
</dbReference>
<organism evidence="1">
    <name type="scientific">hydrothermal vent metagenome</name>
    <dbReference type="NCBI Taxonomy" id="652676"/>
    <lineage>
        <taxon>unclassified sequences</taxon>
        <taxon>metagenomes</taxon>
        <taxon>ecological metagenomes</taxon>
    </lineage>
</organism>
<name>A0A3B0YH07_9ZZZZ</name>